<dbReference type="OrthoDB" id="884722at2"/>
<proteinExistence type="predicted"/>
<feature type="signal peptide" evidence="1">
    <location>
        <begin position="1"/>
        <end position="23"/>
    </location>
</feature>
<dbReference type="RefSeq" id="WP_070728909.1">
    <property type="nucleotide sequence ID" value="NZ_MDZB01000120.1"/>
</dbReference>
<organism evidence="2 3">
    <name type="scientific">Hymenobacter lapidarius</name>
    <dbReference type="NCBI Taxonomy" id="1908237"/>
    <lineage>
        <taxon>Bacteria</taxon>
        <taxon>Pseudomonadati</taxon>
        <taxon>Bacteroidota</taxon>
        <taxon>Cytophagia</taxon>
        <taxon>Cytophagales</taxon>
        <taxon>Hymenobacteraceae</taxon>
        <taxon>Hymenobacter</taxon>
    </lineage>
</organism>
<evidence type="ECO:0000313" key="2">
    <source>
        <dbReference type="EMBL" id="OGX84359.1"/>
    </source>
</evidence>
<dbReference type="STRING" id="1908237.BEN47_03075"/>
<dbReference type="AlphaFoldDB" id="A0A1G1T0G4"/>
<reference evidence="2 3" key="1">
    <citation type="submission" date="2016-08" db="EMBL/GenBank/DDBJ databases">
        <title>Hymenobacter coccineus sp. nov., Hymenobacter lapidarius sp. nov. and Hymenobacter glacialis sp. nov., isolated from Antarctic soil.</title>
        <authorList>
            <person name="Sedlacek I."/>
            <person name="Kralova S."/>
            <person name="Kyrova K."/>
            <person name="Maslanova I."/>
            <person name="Stankova E."/>
            <person name="Vrbovska V."/>
            <person name="Nemec M."/>
            <person name="Bartak M."/>
            <person name="Svec P."/>
            <person name="Busse H.-J."/>
            <person name="Pantucek R."/>
        </authorList>
    </citation>
    <scope>NUCLEOTIDE SEQUENCE [LARGE SCALE GENOMIC DNA]</scope>
    <source>
        <strain evidence="2 3">CCM 8643</strain>
    </source>
</reference>
<keyword evidence="1" id="KW-0732">Signal</keyword>
<accession>A0A1G1T0G4</accession>
<evidence type="ECO:0000256" key="1">
    <source>
        <dbReference type="SAM" id="SignalP"/>
    </source>
</evidence>
<evidence type="ECO:0000313" key="3">
    <source>
        <dbReference type="Proteomes" id="UP000176294"/>
    </source>
</evidence>
<name>A0A1G1T0G4_9BACT</name>
<protein>
    <submittedName>
        <fullName evidence="2">Uncharacterized protein</fullName>
    </submittedName>
</protein>
<gene>
    <name evidence="2" type="ORF">BEN47_03075</name>
</gene>
<comment type="caution">
    <text evidence="2">The sequence shown here is derived from an EMBL/GenBank/DDBJ whole genome shotgun (WGS) entry which is preliminary data.</text>
</comment>
<dbReference type="Proteomes" id="UP000176294">
    <property type="component" value="Unassembled WGS sequence"/>
</dbReference>
<dbReference type="PROSITE" id="PS51257">
    <property type="entry name" value="PROKAR_LIPOPROTEIN"/>
    <property type="match status" value="1"/>
</dbReference>
<feature type="chain" id="PRO_5009578756" evidence="1">
    <location>
        <begin position="24"/>
        <end position="235"/>
    </location>
</feature>
<keyword evidence="3" id="KW-1185">Reference proteome</keyword>
<dbReference type="EMBL" id="MDZB01000120">
    <property type="protein sequence ID" value="OGX84359.1"/>
    <property type="molecule type" value="Genomic_DNA"/>
</dbReference>
<sequence length="235" mass="25941">MKLNLFSKALLALGLPLLLGVSCEEPEPEPDAVPLPAELKAYVLFQPGTHWIYQDSATQQLDSVWVVSTKLTEVRQGGLYSGAPINKYEVFEMRTRSSQGGPDQVFGTHRLCGANISDDGDENWPCWVVTRGESLPNSTADVGGAYVFPYIIVRDRARTDFLAGGMQPYWHTRPLALGARTYPDVMEVSLPRGDASQGGWPAYYAWAPNVGIVRQRVVVQGVPHTRALLRSRIVQ</sequence>